<comment type="caution">
    <text evidence="2">The sequence shown here is derived from an EMBL/GenBank/DDBJ whole genome shotgun (WGS) entry which is preliminary data.</text>
</comment>
<keyword evidence="3" id="KW-1185">Reference proteome</keyword>
<organism evidence="2 3">
    <name type="scientific">Helianthus annuus</name>
    <name type="common">Common sunflower</name>
    <dbReference type="NCBI Taxonomy" id="4232"/>
    <lineage>
        <taxon>Eukaryota</taxon>
        <taxon>Viridiplantae</taxon>
        <taxon>Streptophyta</taxon>
        <taxon>Embryophyta</taxon>
        <taxon>Tracheophyta</taxon>
        <taxon>Spermatophyta</taxon>
        <taxon>Magnoliopsida</taxon>
        <taxon>eudicotyledons</taxon>
        <taxon>Gunneridae</taxon>
        <taxon>Pentapetalae</taxon>
        <taxon>asterids</taxon>
        <taxon>campanulids</taxon>
        <taxon>Asterales</taxon>
        <taxon>Asteraceae</taxon>
        <taxon>Asteroideae</taxon>
        <taxon>Heliantheae alliance</taxon>
        <taxon>Heliantheae</taxon>
        <taxon>Helianthus</taxon>
    </lineage>
</organism>
<reference evidence="2" key="1">
    <citation type="journal article" date="2017" name="Nature">
        <title>The sunflower genome provides insights into oil metabolism, flowering and Asterid evolution.</title>
        <authorList>
            <person name="Badouin H."/>
            <person name="Gouzy J."/>
            <person name="Grassa C.J."/>
            <person name="Murat F."/>
            <person name="Staton S.E."/>
            <person name="Cottret L."/>
            <person name="Lelandais-Briere C."/>
            <person name="Owens G.L."/>
            <person name="Carrere S."/>
            <person name="Mayjonade B."/>
            <person name="Legrand L."/>
            <person name="Gill N."/>
            <person name="Kane N.C."/>
            <person name="Bowers J.E."/>
            <person name="Hubner S."/>
            <person name="Bellec A."/>
            <person name="Berard A."/>
            <person name="Berges H."/>
            <person name="Blanchet N."/>
            <person name="Boniface M.C."/>
            <person name="Brunel D."/>
            <person name="Catrice O."/>
            <person name="Chaidir N."/>
            <person name="Claudel C."/>
            <person name="Donnadieu C."/>
            <person name="Faraut T."/>
            <person name="Fievet G."/>
            <person name="Helmstetter N."/>
            <person name="King M."/>
            <person name="Knapp S.J."/>
            <person name="Lai Z."/>
            <person name="Le Paslier M.C."/>
            <person name="Lippi Y."/>
            <person name="Lorenzon L."/>
            <person name="Mandel J.R."/>
            <person name="Marage G."/>
            <person name="Marchand G."/>
            <person name="Marquand E."/>
            <person name="Bret-Mestries E."/>
            <person name="Morien E."/>
            <person name="Nambeesan S."/>
            <person name="Nguyen T."/>
            <person name="Pegot-Espagnet P."/>
            <person name="Pouilly N."/>
            <person name="Raftis F."/>
            <person name="Sallet E."/>
            <person name="Schiex T."/>
            <person name="Thomas J."/>
            <person name="Vandecasteele C."/>
            <person name="Vares D."/>
            <person name="Vear F."/>
            <person name="Vautrin S."/>
            <person name="Crespi M."/>
            <person name="Mangin B."/>
            <person name="Burke J.M."/>
            <person name="Salse J."/>
            <person name="Munos S."/>
            <person name="Vincourt P."/>
            <person name="Rieseberg L.H."/>
            <person name="Langlade N.B."/>
        </authorList>
    </citation>
    <scope>NUCLEOTIDE SEQUENCE</scope>
    <source>
        <tissue evidence="2">Leaves</tissue>
    </source>
</reference>
<feature type="region of interest" description="Disordered" evidence="1">
    <location>
        <begin position="6"/>
        <end position="61"/>
    </location>
</feature>
<sequence>MCHVIIATSNRRTRHHLPRHIPRQRHHQQRPNHRGRQKQHRHATVAPAGQVGVTLDGGYDR</sequence>
<gene>
    <name evidence="2" type="ORF">HanXRQr2_Chr05g0214611</name>
</gene>
<dbReference type="Proteomes" id="UP000215914">
    <property type="component" value="Unassembled WGS sequence"/>
</dbReference>
<dbReference type="Gramene" id="mRNA:HanXRQr2_Chr05g0214611">
    <property type="protein sequence ID" value="CDS:HanXRQr2_Chr05g0214611.1"/>
    <property type="gene ID" value="HanXRQr2_Chr05g0214611"/>
</dbReference>
<evidence type="ECO:0000313" key="2">
    <source>
        <dbReference type="EMBL" id="KAF5805880.1"/>
    </source>
</evidence>
<reference evidence="2" key="2">
    <citation type="submission" date="2020-06" db="EMBL/GenBank/DDBJ databases">
        <title>Helianthus annuus Genome sequencing and assembly Release 2.</title>
        <authorList>
            <person name="Gouzy J."/>
            <person name="Langlade N."/>
            <person name="Munos S."/>
        </authorList>
    </citation>
    <scope>NUCLEOTIDE SEQUENCE</scope>
    <source>
        <tissue evidence="2">Leaves</tissue>
    </source>
</reference>
<evidence type="ECO:0000313" key="3">
    <source>
        <dbReference type="Proteomes" id="UP000215914"/>
    </source>
</evidence>
<dbReference type="EMBL" id="MNCJ02000320">
    <property type="protein sequence ID" value="KAF5805880.1"/>
    <property type="molecule type" value="Genomic_DNA"/>
</dbReference>
<accession>A0A9K3NN36</accession>
<name>A0A9K3NN36_HELAN</name>
<feature type="compositionally biased region" description="Basic residues" evidence="1">
    <location>
        <begin position="11"/>
        <end position="43"/>
    </location>
</feature>
<protein>
    <submittedName>
        <fullName evidence="2">Uncharacterized protein</fullName>
    </submittedName>
</protein>
<dbReference type="AlphaFoldDB" id="A0A9K3NN36"/>
<evidence type="ECO:0000256" key="1">
    <source>
        <dbReference type="SAM" id="MobiDB-lite"/>
    </source>
</evidence>
<proteinExistence type="predicted"/>